<keyword evidence="2" id="KW-1185">Reference proteome</keyword>
<evidence type="ECO:0000313" key="1">
    <source>
        <dbReference type="EMBL" id="TFL03196.1"/>
    </source>
</evidence>
<feature type="non-terminal residue" evidence="1">
    <location>
        <position position="122"/>
    </location>
</feature>
<dbReference type="Proteomes" id="UP000305067">
    <property type="component" value="Unassembled WGS sequence"/>
</dbReference>
<name>A0A5C3QMR0_9AGAR</name>
<reference evidence="1 2" key="1">
    <citation type="journal article" date="2019" name="Nat. Ecol. Evol.">
        <title>Megaphylogeny resolves global patterns of mushroom evolution.</title>
        <authorList>
            <person name="Varga T."/>
            <person name="Krizsan K."/>
            <person name="Foldi C."/>
            <person name="Dima B."/>
            <person name="Sanchez-Garcia M."/>
            <person name="Sanchez-Ramirez S."/>
            <person name="Szollosi G.J."/>
            <person name="Szarkandi J.G."/>
            <person name="Papp V."/>
            <person name="Albert L."/>
            <person name="Andreopoulos W."/>
            <person name="Angelini C."/>
            <person name="Antonin V."/>
            <person name="Barry K.W."/>
            <person name="Bougher N.L."/>
            <person name="Buchanan P."/>
            <person name="Buyck B."/>
            <person name="Bense V."/>
            <person name="Catcheside P."/>
            <person name="Chovatia M."/>
            <person name="Cooper J."/>
            <person name="Damon W."/>
            <person name="Desjardin D."/>
            <person name="Finy P."/>
            <person name="Geml J."/>
            <person name="Haridas S."/>
            <person name="Hughes K."/>
            <person name="Justo A."/>
            <person name="Karasinski D."/>
            <person name="Kautmanova I."/>
            <person name="Kiss B."/>
            <person name="Kocsube S."/>
            <person name="Kotiranta H."/>
            <person name="LaButti K.M."/>
            <person name="Lechner B.E."/>
            <person name="Liimatainen K."/>
            <person name="Lipzen A."/>
            <person name="Lukacs Z."/>
            <person name="Mihaltcheva S."/>
            <person name="Morgado L.N."/>
            <person name="Niskanen T."/>
            <person name="Noordeloos M.E."/>
            <person name="Ohm R.A."/>
            <person name="Ortiz-Santana B."/>
            <person name="Ovrebo C."/>
            <person name="Racz N."/>
            <person name="Riley R."/>
            <person name="Savchenko A."/>
            <person name="Shiryaev A."/>
            <person name="Soop K."/>
            <person name="Spirin V."/>
            <person name="Szebenyi C."/>
            <person name="Tomsovsky M."/>
            <person name="Tulloss R.E."/>
            <person name="Uehling J."/>
            <person name="Grigoriev I.V."/>
            <person name="Vagvolgyi C."/>
            <person name="Papp T."/>
            <person name="Martin F.M."/>
            <person name="Miettinen O."/>
            <person name="Hibbett D.S."/>
            <person name="Nagy L.G."/>
        </authorList>
    </citation>
    <scope>NUCLEOTIDE SEQUENCE [LARGE SCALE GENOMIC DNA]</scope>
    <source>
        <strain evidence="1 2">CBS 309.79</strain>
    </source>
</reference>
<organism evidence="1 2">
    <name type="scientific">Pterulicium gracile</name>
    <dbReference type="NCBI Taxonomy" id="1884261"/>
    <lineage>
        <taxon>Eukaryota</taxon>
        <taxon>Fungi</taxon>
        <taxon>Dikarya</taxon>
        <taxon>Basidiomycota</taxon>
        <taxon>Agaricomycotina</taxon>
        <taxon>Agaricomycetes</taxon>
        <taxon>Agaricomycetidae</taxon>
        <taxon>Agaricales</taxon>
        <taxon>Pleurotineae</taxon>
        <taxon>Pterulaceae</taxon>
        <taxon>Pterulicium</taxon>
    </lineage>
</organism>
<gene>
    <name evidence="1" type="ORF">BDV98DRAFT_527766</name>
</gene>
<sequence>MEAGLAITAVYCLASEGAHRSGFIRLVASRVSLLGLEFCRWCAPQMHSTAAIRFPEITAECVVHCCARNCHVTDLSRGSDRAICSGLGRLLLCTGAGLQQIIVLHKYEEERNYVPLLRIRHN</sequence>
<dbReference type="EMBL" id="ML178821">
    <property type="protein sequence ID" value="TFL03196.1"/>
    <property type="molecule type" value="Genomic_DNA"/>
</dbReference>
<dbReference type="AlphaFoldDB" id="A0A5C3QMR0"/>
<proteinExistence type="predicted"/>
<protein>
    <submittedName>
        <fullName evidence="1">Uncharacterized protein</fullName>
    </submittedName>
</protein>
<evidence type="ECO:0000313" key="2">
    <source>
        <dbReference type="Proteomes" id="UP000305067"/>
    </source>
</evidence>
<accession>A0A5C3QMR0</accession>